<dbReference type="HAMAP" id="MF_00909">
    <property type="entry name" value="FtsZ"/>
    <property type="match status" value="1"/>
</dbReference>
<keyword evidence="4" id="KW-0132">Cell division</keyword>
<feature type="transmembrane region" description="Helical" evidence="6">
    <location>
        <begin position="130"/>
        <end position="150"/>
    </location>
</feature>
<gene>
    <name evidence="4" type="primary">ftsZ</name>
    <name evidence="9" type="ORF">COZ90_01235</name>
</gene>
<reference evidence="10" key="1">
    <citation type="submission" date="2017-09" db="EMBL/GenBank/DDBJ databases">
        <title>Depth-based differentiation of microbial function through sediment-hosted aquifers and enrichment of novel symbionts in the deep terrestrial subsurface.</title>
        <authorList>
            <person name="Probst A.J."/>
            <person name="Ladd B."/>
            <person name="Jarett J.K."/>
            <person name="Geller-Mcgrath D.E."/>
            <person name="Sieber C.M.K."/>
            <person name="Emerson J.B."/>
            <person name="Anantharaman K."/>
            <person name="Thomas B.C."/>
            <person name="Malmstrom R."/>
            <person name="Stieglmeier M."/>
            <person name="Klingl A."/>
            <person name="Woyke T."/>
            <person name="Ryan C.M."/>
            <person name="Banfield J.F."/>
        </authorList>
    </citation>
    <scope>NUCLEOTIDE SEQUENCE [LARGE SCALE GENOMIC DNA]</scope>
</reference>
<comment type="caution">
    <text evidence="4">Lacks conserved residue(s) required for the propagation of feature annotation.</text>
</comment>
<feature type="domain" description="Tubulin/FtsZ 2-layer sandwich" evidence="8">
    <location>
        <begin position="239"/>
        <end position="358"/>
    </location>
</feature>
<dbReference type="GO" id="GO:0005525">
    <property type="term" value="F:GTP binding"/>
    <property type="evidence" value="ECO:0007669"/>
    <property type="project" value="UniProtKB-UniRule"/>
</dbReference>
<comment type="caution">
    <text evidence="9">The sequence shown here is derived from an EMBL/GenBank/DDBJ whole genome shotgun (WGS) entry which is preliminary data.</text>
</comment>
<dbReference type="GO" id="GO:0003924">
    <property type="term" value="F:GTPase activity"/>
    <property type="evidence" value="ECO:0007669"/>
    <property type="project" value="UniProtKB-UniRule"/>
</dbReference>
<evidence type="ECO:0000259" key="7">
    <source>
        <dbReference type="SMART" id="SM00864"/>
    </source>
</evidence>
<evidence type="ECO:0000256" key="4">
    <source>
        <dbReference type="HAMAP-Rule" id="MF_00909"/>
    </source>
</evidence>
<feature type="region of interest" description="Disordered" evidence="5">
    <location>
        <begin position="1"/>
        <end position="30"/>
    </location>
</feature>
<dbReference type="InterPro" id="IPR036525">
    <property type="entry name" value="Tubulin/FtsZ_GTPase_sf"/>
</dbReference>
<dbReference type="PRINTS" id="PR00423">
    <property type="entry name" value="CELLDVISFTSZ"/>
</dbReference>
<evidence type="ECO:0000313" key="10">
    <source>
        <dbReference type="Proteomes" id="UP000236840"/>
    </source>
</evidence>
<feature type="binding site" evidence="4">
    <location>
        <position position="171"/>
    </location>
    <ligand>
        <name>GTP</name>
        <dbReference type="ChEBI" id="CHEBI:37565"/>
    </ligand>
</feature>
<dbReference type="SMART" id="SM00865">
    <property type="entry name" value="Tubulin_C"/>
    <property type="match status" value="1"/>
</dbReference>
<sequence>MAKKSQKKIEKPLPKPEAEKIHPVKSSREGISSKTKLFNGVKKTRIRVIGIGGGAGNIVSEIASKIKKASFVVANTDIKALKTTSRKAIHFQFGQNLTHGLGTGMDPELGEMAAQDEKEKIKKILENQNLLILVACLGGGTASGATPIFAKISRKLGNLTLGIFTLPFKFEGEKKMGIALSALEKLRPRVNAFLVIPNERIFQIIDKKTPLKVALSAINKMLSESLEGLIEMIYTPGLINIDFADLKTILEGQGKLSYLNTVKVQKKEGAAQEAVEKVLNNPLYPYSIRGSKGILLNIAGERDLELSQVSQISKTISELANSEAKIIFGISQNKKYSDIIQTTLLATGCQIKILPKKLKKRNFKKAPLVEKKPKIVKKVKKSKKIKIEVPKEAKEDEVKPVAAETEKIRKNALQIRKETQAAEQELLEKEKIWETPAFLRKRLIKDQ</sequence>
<dbReference type="InterPro" id="IPR000158">
    <property type="entry name" value="Cell_div_FtsZ"/>
</dbReference>
<keyword evidence="4" id="KW-0131">Cell cycle</keyword>
<dbReference type="Proteomes" id="UP000236840">
    <property type="component" value="Unassembled WGS sequence"/>
</dbReference>
<comment type="subunit">
    <text evidence="4">Homodimer. Polymerizes to form a dynamic ring structure in a strictly GTP-dependent manner. Interacts directly with several other division proteins.</text>
</comment>
<name>A0A2H9N2L3_9BACT</name>
<dbReference type="Gene3D" id="3.40.50.1440">
    <property type="entry name" value="Tubulin/FtsZ, GTPase domain"/>
    <property type="match status" value="1"/>
</dbReference>
<dbReference type="PANTHER" id="PTHR30314:SF3">
    <property type="entry name" value="MITOCHONDRIAL DIVISION PROTEIN FSZA"/>
    <property type="match status" value="1"/>
</dbReference>
<accession>A0A2H9N2L3</accession>
<dbReference type="InterPro" id="IPR008280">
    <property type="entry name" value="Tub_FtsZ_C"/>
</dbReference>
<dbReference type="InterPro" id="IPR045061">
    <property type="entry name" value="FtsZ/CetZ"/>
</dbReference>
<dbReference type="EMBL" id="PFHJ01000029">
    <property type="protein sequence ID" value="PIW91307.1"/>
    <property type="molecule type" value="Genomic_DNA"/>
</dbReference>
<dbReference type="GO" id="GO:0051258">
    <property type="term" value="P:protein polymerization"/>
    <property type="evidence" value="ECO:0007669"/>
    <property type="project" value="UniProtKB-UniRule"/>
</dbReference>
<keyword evidence="6" id="KW-1133">Transmembrane helix</keyword>
<feature type="compositionally biased region" description="Basic and acidic residues" evidence="5">
    <location>
        <begin position="7"/>
        <end position="28"/>
    </location>
</feature>
<dbReference type="SMART" id="SM00864">
    <property type="entry name" value="Tubulin"/>
    <property type="match status" value="1"/>
</dbReference>
<keyword evidence="4" id="KW-0963">Cytoplasm</keyword>
<evidence type="ECO:0000313" key="9">
    <source>
        <dbReference type="EMBL" id="PIW91307.1"/>
    </source>
</evidence>
<feature type="binding site" evidence="4">
    <location>
        <position position="219"/>
    </location>
    <ligand>
        <name>GTP</name>
        <dbReference type="ChEBI" id="CHEBI:37565"/>
    </ligand>
</feature>
<dbReference type="GO" id="GO:0043093">
    <property type="term" value="P:FtsZ-dependent cytokinesis"/>
    <property type="evidence" value="ECO:0007669"/>
    <property type="project" value="UniProtKB-UniRule"/>
</dbReference>
<comment type="similarity">
    <text evidence="1 4">Belongs to the FtsZ family.</text>
</comment>
<dbReference type="InterPro" id="IPR003008">
    <property type="entry name" value="Tubulin_FtsZ_GTPase"/>
</dbReference>
<dbReference type="GO" id="GO:0005737">
    <property type="term" value="C:cytoplasm"/>
    <property type="evidence" value="ECO:0007669"/>
    <property type="project" value="UniProtKB-SubCell"/>
</dbReference>
<dbReference type="InterPro" id="IPR018316">
    <property type="entry name" value="Tubulin/FtsZ_2-layer-sand-dom"/>
</dbReference>
<keyword evidence="2 4" id="KW-0547">Nucleotide-binding</keyword>
<keyword evidence="6" id="KW-0812">Transmembrane</keyword>
<keyword evidence="3 4" id="KW-0342">GTP-binding</keyword>
<protein>
    <recommendedName>
        <fullName evidence="4">Cell division protein FtsZ</fullName>
    </recommendedName>
</protein>
<dbReference type="AlphaFoldDB" id="A0A2H9N2L3"/>
<feature type="binding site" evidence="4">
    <location>
        <position position="175"/>
    </location>
    <ligand>
        <name>GTP</name>
        <dbReference type="ChEBI" id="CHEBI:37565"/>
    </ligand>
</feature>
<evidence type="ECO:0000256" key="6">
    <source>
        <dbReference type="SAM" id="Phobius"/>
    </source>
</evidence>
<evidence type="ECO:0000259" key="8">
    <source>
        <dbReference type="SMART" id="SM00865"/>
    </source>
</evidence>
<evidence type="ECO:0000256" key="5">
    <source>
        <dbReference type="SAM" id="MobiDB-lite"/>
    </source>
</evidence>
<keyword evidence="4" id="KW-0717">Septation</keyword>
<proteinExistence type="inferred from homology"/>
<comment type="subcellular location">
    <subcellularLocation>
        <location evidence="4">Cytoplasm</location>
    </subcellularLocation>
    <text evidence="4">Assembles at midcell at the inner surface of the cytoplasmic membrane.</text>
</comment>
<dbReference type="PANTHER" id="PTHR30314">
    <property type="entry name" value="CELL DIVISION PROTEIN FTSZ-RELATED"/>
    <property type="match status" value="1"/>
</dbReference>
<feature type="domain" description="Tubulin/FtsZ GTPase" evidence="7">
    <location>
        <begin position="45"/>
        <end position="237"/>
    </location>
</feature>
<dbReference type="GO" id="GO:0032153">
    <property type="term" value="C:cell division site"/>
    <property type="evidence" value="ECO:0007669"/>
    <property type="project" value="UniProtKB-UniRule"/>
</dbReference>
<evidence type="ECO:0000256" key="2">
    <source>
        <dbReference type="ARBA" id="ARBA00022741"/>
    </source>
</evidence>
<evidence type="ECO:0000256" key="3">
    <source>
        <dbReference type="ARBA" id="ARBA00023134"/>
    </source>
</evidence>
<dbReference type="InterPro" id="IPR024757">
    <property type="entry name" value="FtsZ_C"/>
</dbReference>
<dbReference type="SUPFAM" id="SSF55307">
    <property type="entry name" value="Tubulin C-terminal domain-like"/>
    <property type="match status" value="1"/>
</dbReference>
<dbReference type="Pfam" id="PF00091">
    <property type="entry name" value="Tubulin"/>
    <property type="match status" value="1"/>
</dbReference>
<dbReference type="Pfam" id="PF12327">
    <property type="entry name" value="FtsZ_C"/>
    <property type="match status" value="1"/>
</dbReference>
<keyword evidence="6" id="KW-0472">Membrane</keyword>
<evidence type="ECO:0000256" key="1">
    <source>
        <dbReference type="ARBA" id="ARBA00009690"/>
    </source>
</evidence>
<dbReference type="CDD" id="cd02201">
    <property type="entry name" value="FtsZ_type1"/>
    <property type="match status" value="1"/>
</dbReference>
<dbReference type="SUPFAM" id="SSF52490">
    <property type="entry name" value="Tubulin nucleotide-binding domain-like"/>
    <property type="match status" value="1"/>
</dbReference>
<organism evidence="9 10">
    <name type="scientific">Candidatus Nealsonbacteria bacterium CG_4_8_14_3_um_filter_37_36</name>
    <dbReference type="NCBI Taxonomy" id="1974688"/>
    <lineage>
        <taxon>Bacteria</taxon>
        <taxon>Candidatus Nealsoniibacteriota</taxon>
    </lineage>
</organism>
<comment type="function">
    <text evidence="4">Essential cell division protein that forms a contractile ring structure (Z ring) at the future cell division site. The regulation of the ring assembly controls the timing and the location of cell division. One of the functions of the FtsZ ring is to recruit other cell division proteins to the septum to produce a new cell wall between the dividing cells. Binds GTP and shows GTPase activity.</text>
</comment>
<dbReference type="GO" id="GO:0000917">
    <property type="term" value="P:division septum assembly"/>
    <property type="evidence" value="ECO:0007669"/>
    <property type="project" value="UniProtKB-KW"/>
</dbReference>